<reference evidence="1 2" key="1">
    <citation type="journal article" date="2022" name="G3 (Bethesda)">
        <title>Whole-genome sequence and methylome profiling of the almond [Prunus dulcis (Mill.) D.A. Webb] cultivar 'Nonpareil'.</title>
        <authorList>
            <person name="D'Amico-Willman K.M."/>
            <person name="Ouma W.Z."/>
            <person name="Meulia T."/>
            <person name="Sideli G.M."/>
            <person name="Gradziel T.M."/>
            <person name="Fresnedo-Ramirez J."/>
        </authorList>
    </citation>
    <scope>NUCLEOTIDE SEQUENCE [LARGE SCALE GENOMIC DNA]</scope>
    <source>
        <strain evidence="1">Clone GOH B32 T37-40</strain>
    </source>
</reference>
<dbReference type="AlphaFoldDB" id="A0AAD4VJQ8"/>
<evidence type="ECO:0000313" key="2">
    <source>
        <dbReference type="Proteomes" id="UP001054821"/>
    </source>
</evidence>
<accession>A0AAD4VJQ8</accession>
<gene>
    <name evidence="1" type="ORF">L3X38_035458</name>
</gene>
<keyword evidence="2" id="KW-1185">Reference proteome</keyword>
<evidence type="ECO:0000313" key="1">
    <source>
        <dbReference type="EMBL" id="KAI5326384.1"/>
    </source>
</evidence>
<proteinExistence type="predicted"/>
<dbReference type="Proteomes" id="UP001054821">
    <property type="component" value="Chromosome 6"/>
</dbReference>
<evidence type="ECO:0008006" key="3">
    <source>
        <dbReference type="Google" id="ProtNLM"/>
    </source>
</evidence>
<name>A0AAD4VJQ8_PRUDU</name>
<dbReference type="EMBL" id="JAJFAZ020000006">
    <property type="protein sequence ID" value="KAI5326384.1"/>
    <property type="molecule type" value="Genomic_DNA"/>
</dbReference>
<comment type="caution">
    <text evidence="1">The sequence shown here is derived from an EMBL/GenBank/DDBJ whole genome shotgun (WGS) entry which is preliminary data.</text>
</comment>
<protein>
    <recommendedName>
        <fullName evidence="3">F-box associated domain-containing protein</fullName>
    </recommendedName>
</protein>
<sequence length="217" mass="25215">MEAVMLVGLERWRLTVTEGNGADLGSTQMAIHGTKEFTDRESEPWMFRFNNLKFAFYNDRPIAIISNPTVRFRPNLQDVYLRPCGTLRNIRIVKHRLWVPWARLTRFGKFDCPVDRVSPEAIPSSELVWVLDDFYGAEGSWTKHLTFEPLVGIKRVLEFWKSEEILMVTEYGDIVSYNLETEKLKNLPRNSPSDFETSAYVNSLVTINHRRATSLRV</sequence>
<organism evidence="1 2">
    <name type="scientific">Prunus dulcis</name>
    <name type="common">Almond</name>
    <name type="synonym">Amygdalus dulcis</name>
    <dbReference type="NCBI Taxonomy" id="3755"/>
    <lineage>
        <taxon>Eukaryota</taxon>
        <taxon>Viridiplantae</taxon>
        <taxon>Streptophyta</taxon>
        <taxon>Embryophyta</taxon>
        <taxon>Tracheophyta</taxon>
        <taxon>Spermatophyta</taxon>
        <taxon>Magnoliopsida</taxon>
        <taxon>eudicotyledons</taxon>
        <taxon>Gunneridae</taxon>
        <taxon>Pentapetalae</taxon>
        <taxon>rosids</taxon>
        <taxon>fabids</taxon>
        <taxon>Rosales</taxon>
        <taxon>Rosaceae</taxon>
        <taxon>Amygdaloideae</taxon>
        <taxon>Amygdaleae</taxon>
        <taxon>Prunus</taxon>
    </lineage>
</organism>